<dbReference type="SUPFAM" id="SSF51306">
    <property type="entry name" value="LexA/Signal peptidase"/>
    <property type="match status" value="1"/>
</dbReference>
<dbReference type="CDD" id="cd06530">
    <property type="entry name" value="S26_SPase_I"/>
    <property type="match status" value="1"/>
</dbReference>
<dbReference type="NCBIfam" id="TIGR02227">
    <property type="entry name" value="sigpep_I_bact"/>
    <property type="match status" value="1"/>
</dbReference>
<dbReference type="InterPro" id="IPR019756">
    <property type="entry name" value="Pept_S26A_signal_pept_1_Ser-AS"/>
</dbReference>
<evidence type="ECO:0000256" key="9">
    <source>
        <dbReference type="RuleBase" id="RU362042"/>
    </source>
</evidence>
<dbReference type="InterPro" id="IPR000223">
    <property type="entry name" value="Pept_S26A_signal_pept_1"/>
</dbReference>
<proteinExistence type="inferred from homology"/>
<dbReference type="InterPro" id="IPR019533">
    <property type="entry name" value="Peptidase_S26"/>
</dbReference>
<dbReference type="AlphaFoldDB" id="A0A1A5YJ48"/>
<dbReference type="PANTHER" id="PTHR43390:SF1">
    <property type="entry name" value="CHLOROPLAST PROCESSING PEPTIDASE"/>
    <property type="match status" value="1"/>
</dbReference>
<organism evidence="11 12">
    <name type="scientific">Paenibacillus oryzae</name>
    <dbReference type="NCBI Taxonomy" id="1844972"/>
    <lineage>
        <taxon>Bacteria</taxon>
        <taxon>Bacillati</taxon>
        <taxon>Bacillota</taxon>
        <taxon>Bacilli</taxon>
        <taxon>Bacillales</taxon>
        <taxon>Paenibacillaceae</taxon>
        <taxon>Paenibacillus</taxon>
    </lineage>
</organism>
<evidence type="ECO:0000256" key="3">
    <source>
        <dbReference type="ARBA" id="ARBA00009370"/>
    </source>
</evidence>
<comment type="caution">
    <text evidence="11">The sequence shown here is derived from an EMBL/GenBank/DDBJ whole genome shotgun (WGS) entry which is preliminary data.</text>
</comment>
<accession>A0A1A5YJ48</accession>
<sequence>MLRRGGAMKLAAELWDWIKTLAIALVIVLILHYFVFNLSTVDGHSMEPTLKEEEWLFVNKFVYLTGSPKLGEVVILEEPGWMGQEKKLLVKRVVGLPGDVIEIKDQRLYRNGELVDEPYTDVPIEGNGLEPQVVSEGHYFVMGDNRHDRASLDSRTFGAVPKELIRGRADFILWPYSQVRSL</sequence>
<dbReference type="Pfam" id="PF10502">
    <property type="entry name" value="Peptidase_S26"/>
    <property type="match status" value="1"/>
</dbReference>
<evidence type="ECO:0000256" key="2">
    <source>
        <dbReference type="ARBA" id="ARBA00004401"/>
    </source>
</evidence>
<feature type="transmembrane region" description="Helical" evidence="8">
    <location>
        <begin position="17"/>
        <end position="36"/>
    </location>
</feature>
<gene>
    <name evidence="11" type="ORF">A7K91_13430</name>
</gene>
<evidence type="ECO:0000313" key="11">
    <source>
        <dbReference type="EMBL" id="OBR65588.1"/>
    </source>
</evidence>
<dbReference type="Gene3D" id="2.10.109.10">
    <property type="entry name" value="Umud Fragment, subunit A"/>
    <property type="match status" value="1"/>
</dbReference>
<dbReference type="GO" id="GO:0005886">
    <property type="term" value="C:plasma membrane"/>
    <property type="evidence" value="ECO:0007669"/>
    <property type="project" value="UniProtKB-SubCell"/>
</dbReference>
<dbReference type="InterPro" id="IPR019757">
    <property type="entry name" value="Pept_S26A_signal_pept_1_Lys-AS"/>
</dbReference>
<evidence type="ECO:0000313" key="12">
    <source>
        <dbReference type="Proteomes" id="UP000092024"/>
    </source>
</evidence>
<keyword evidence="5 8" id="KW-0645">Protease</keyword>
<evidence type="ECO:0000256" key="6">
    <source>
        <dbReference type="ARBA" id="ARBA00022801"/>
    </source>
</evidence>
<dbReference type="EMBL" id="LYPA01000054">
    <property type="protein sequence ID" value="OBR65588.1"/>
    <property type="molecule type" value="Genomic_DNA"/>
</dbReference>
<keyword evidence="12" id="KW-1185">Reference proteome</keyword>
<dbReference type="GO" id="GO:0009003">
    <property type="term" value="F:signal peptidase activity"/>
    <property type="evidence" value="ECO:0007669"/>
    <property type="project" value="UniProtKB-EC"/>
</dbReference>
<dbReference type="PRINTS" id="PR00727">
    <property type="entry name" value="LEADERPTASE"/>
</dbReference>
<keyword evidence="6 8" id="KW-0378">Hydrolase</keyword>
<dbReference type="InterPro" id="IPR036286">
    <property type="entry name" value="LexA/Signal_pep-like_sf"/>
</dbReference>
<evidence type="ECO:0000259" key="10">
    <source>
        <dbReference type="Pfam" id="PF10502"/>
    </source>
</evidence>
<evidence type="ECO:0000256" key="8">
    <source>
        <dbReference type="RuleBase" id="RU003993"/>
    </source>
</evidence>
<comment type="subcellular location">
    <subcellularLocation>
        <location evidence="2">Cell membrane</location>
        <topology evidence="2">Single-pass type II membrane protein</topology>
    </subcellularLocation>
    <subcellularLocation>
        <location evidence="9">Membrane</location>
        <topology evidence="9">Single-pass type II membrane protein</topology>
    </subcellularLocation>
</comment>
<evidence type="ECO:0000256" key="5">
    <source>
        <dbReference type="ARBA" id="ARBA00022670"/>
    </source>
</evidence>
<reference evidence="11 12" key="1">
    <citation type="submission" date="2016-05" db="EMBL/GenBank/DDBJ databases">
        <title>Paenibacillus oryzae. sp. nov., isolated from the rice root.</title>
        <authorList>
            <person name="Zhang J."/>
            <person name="Zhang X."/>
        </authorList>
    </citation>
    <scope>NUCLEOTIDE SEQUENCE [LARGE SCALE GENOMIC DNA]</scope>
    <source>
        <strain evidence="11 12">1DrF-4</strain>
    </source>
</reference>
<dbReference type="STRING" id="1844972.A7K91_13430"/>
<comment type="similarity">
    <text evidence="3 9">Belongs to the peptidase S26 family.</text>
</comment>
<evidence type="ECO:0000256" key="7">
    <source>
        <dbReference type="PIRSR" id="PIRSR600223-1"/>
    </source>
</evidence>
<evidence type="ECO:0000256" key="4">
    <source>
        <dbReference type="ARBA" id="ARBA00013208"/>
    </source>
</evidence>
<protein>
    <recommendedName>
        <fullName evidence="4 8">Signal peptidase I</fullName>
        <ecNumber evidence="4 8">3.4.21.89</ecNumber>
    </recommendedName>
</protein>
<dbReference type="EC" id="3.4.21.89" evidence="4 8"/>
<feature type="domain" description="Peptidase S26" evidence="10">
    <location>
        <begin position="15"/>
        <end position="174"/>
    </location>
</feature>
<dbReference type="GO" id="GO:0004252">
    <property type="term" value="F:serine-type endopeptidase activity"/>
    <property type="evidence" value="ECO:0007669"/>
    <property type="project" value="InterPro"/>
</dbReference>
<feature type="active site" evidence="7">
    <location>
        <position position="45"/>
    </location>
</feature>
<keyword evidence="8" id="KW-1133">Transmembrane helix</keyword>
<dbReference type="PROSITE" id="PS00501">
    <property type="entry name" value="SPASE_I_1"/>
    <property type="match status" value="1"/>
</dbReference>
<feature type="active site" evidence="7">
    <location>
        <position position="91"/>
    </location>
</feature>
<name>A0A1A5YJ48_9BACL</name>
<dbReference type="Proteomes" id="UP000092024">
    <property type="component" value="Unassembled WGS sequence"/>
</dbReference>
<evidence type="ECO:0000256" key="1">
    <source>
        <dbReference type="ARBA" id="ARBA00000677"/>
    </source>
</evidence>
<keyword evidence="8" id="KW-0472">Membrane</keyword>
<dbReference type="GO" id="GO:0006465">
    <property type="term" value="P:signal peptide processing"/>
    <property type="evidence" value="ECO:0007669"/>
    <property type="project" value="InterPro"/>
</dbReference>
<dbReference type="OrthoDB" id="9802919at2"/>
<dbReference type="PROSITE" id="PS00760">
    <property type="entry name" value="SPASE_I_2"/>
    <property type="match status" value="1"/>
</dbReference>
<dbReference type="PANTHER" id="PTHR43390">
    <property type="entry name" value="SIGNAL PEPTIDASE I"/>
    <property type="match status" value="1"/>
</dbReference>
<keyword evidence="8" id="KW-0812">Transmembrane</keyword>
<comment type="catalytic activity">
    <reaction evidence="1 8">
        <text>Cleavage of hydrophobic, N-terminal signal or leader sequences from secreted and periplasmic proteins.</text>
        <dbReference type="EC" id="3.4.21.89"/>
    </reaction>
</comment>